<dbReference type="AlphaFoldDB" id="A0A830HAN8"/>
<evidence type="ECO:0000313" key="2">
    <source>
        <dbReference type="Proteomes" id="UP000660262"/>
    </source>
</evidence>
<proteinExistence type="predicted"/>
<organism evidence="1 2">
    <name type="scientific">Pycnococcus provasolii</name>
    <dbReference type="NCBI Taxonomy" id="41880"/>
    <lineage>
        <taxon>Eukaryota</taxon>
        <taxon>Viridiplantae</taxon>
        <taxon>Chlorophyta</taxon>
        <taxon>Pseudoscourfieldiophyceae</taxon>
        <taxon>Pseudoscourfieldiales</taxon>
        <taxon>Pycnococcaceae</taxon>
        <taxon>Pycnococcus</taxon>
    </lineage>
</organism>
<name>A0A830HAN8_9CHLO</name>
<dbReference type="OrthoDB" id="10267896at2759"/>
<sequence length="242" mass="27005">MAAAQEVASNATSYGPTPAMNETKFTLDIKTTKTSHAMILEHGILHNRVENSDSKITSISAIHVTRWDSDQKECFEYSADGLSQPGFIGNSMTLLSSQMAHESHTCRTYNNDKGYFTIAEVIEKILKFERADRPQSEWLGGVNCNHIYFEGLLPSTLRKGYFYIQFDNSSPPAIVMLQFDAVADGVGVGTSATVNDRALNQEAVEEHDVNVRRGAAARVRELVRQLDDDAWLFEVPRTSRRV</sequence>
<dbReference type="EMBL" id="BNJQ01000006">
    <property type="protein sequence ID" value="GHP04045.1"/>
    <property type="molecule type" value="Genomic_DNA"/>
</dbReference>
<evidence type="ECO:0000313" key="1">
    <source>
        <dbReference type="EMBL" id="GHP04045.1"/>
    </source>
</evidence>
<comment type="caution">
    <text evidence="1">The sequence shown here is derived from an EMBL/GenBank/DDBJ whole genome shotgun (WGS) entry which is preliminary data.</text>
</comment>
<keyword evidence="2" id="KW-1185">Reference proteome</keyword>
<dbReference type="Proteomes" id="UP000660262">
    <property type="component" value="Unassembled WGS sequence"/>
</dbReference>
<protein>
    <submittedName>
        <fullName evidence="1">Uncharacterized protein</fullName>
    </submittedName>
</protein>
<reference evidence="1" key="1">
    <citation type="submission" date="2020-10" db="EMBL/GenBank/DDBJ databases">
        <title>Unveiling of a novel bifunctional photoreceptor, Dualchrome1, isolated from a cosmopolitan green alga.</title>
        <authorList>
            <person name="Suzuki S."/>
            <person name="Kawachi M."/>
        </authorList>
    </citation>
    <scope>NUCLEOTIDE SEQUENCE</scope>
    <source>
        <strain evidence="1">NIES 2893</strain>
    </source>
</reference>
<accession>A0A830HAN8</accession>
<gene>
    <name evidence="1" type="ORF">PPROV_000279900</name>
</gene>